<feature type="region of interest" description="Disordered" evidence="1">
    <location>
        <begin position="333"/>
        <end position="372"/>
    </location>
</feature>
<evidence type="ECO:0000256" key="1">
    <source>
        <dbReference type="SAM" id="MobiDB-lite"/>
    </source>
</evidence>
<evidence type="ECO:0000313" key="4">
    <source>
        <dbReference type="Proteomes" id="UP001596160"/>
    </source>
</evidence>
<feature type="compositionally biased region" description="Basic and acidic residues" evidence="1">
    <location>
        <begin position="356"/>
        <end position="366"/>
    </location>
</feature>
<name>A0ABW0AIK9_9ACTN</name>
<feature type="transmembrane region" description="Helical" evidence="2">
    <location>
        <begin position="73"/>
        <end position="91"/>
    </location>
</feature>
<dbReference type="Proteomes" id="UP001596160">
    <property type="component" value="Unassembled WGS sequence"/>
</dbReference>
<comment type="caution">
    <text evidence="3">The sequence shown here is derived from an EMBL/GenBank/DDBJ whole genome shotgun (WGS) entry which is preliminary data.</text>
</comment>
<feature type="region of interest" description="Disordered" evidence="1">
    <location>
        <begin position="1"/>
        <end position="64"/>
    </location>
</feature>
<evidence type="ECO:0000313" key="3">
    <source>
        <dbReference type="EMBL" id="MFC5153544.1"/>
    </source>
</evidence>
<gene>
    <name evidence="3" type="ORF">ACFPRH_17565</name>
</gene>
<reference evidence="4" key="1">
    <citation type="journal article" date="2019" name="Int. J. Syst. Evol. Microbiol.">
        <title>The Global Catalogue of Microorganisms (GCM) 10K type strain sequencing project: providing services to taxonomists for standard genome sequencing and annotation.</title>
        <authorList>
            <consortium name="The Broad Institute Genomics Platform"/>
            <consortium name="The Broad Institute Genome Sequencing Center for Infectious Disease"/>
            <person name="Wu L."/>
            <person name="Ma J."/>
        </authorList>
    </citation>
    <scope>NUCLEOTIDE SEQUENCE [LARGE SCALE GENOMIC DNA]</scope>
    <source>
        <strain evidence="4">PCU 266</strain>
    </source>
</reference>
<keyword evidence="4" id="KW-1185">Reference proteome</keyword>
<evidence type="ECO:0000256" key="2">
    <source>
        <dbReference type="SAM" id="Phobius"/>
    </source>
</evidence>
<feature type="compositionally biased region" description="Basic and acidic residues" evidence="1">
    <location>
        <begin position="45"/>
        <end position="57"/>
    </location>
</feature>
<proteinExistence type="predicted"/>
<dbReference type="RefSeq" id="WP_344479492.1">
    <property type="nucleotide sequence ID" value="NZ_BAAASB010000012.1"/>
</dbReference>
<feature type="region of interest" description="Disordered" evidence="1">
    <location>
        <begin position="109"/>
        <end position="128"/>
    </location>
</feature>
<organism evidence="3 4">
    <name type="scientific">Streptomyces amakusaensis</name>
    <dbReference type="NCBI Taxonomy" id="67271"/>
    <lineage>
        <taxon>Bacteria</taxon>
        <taxon>Bacillati</taxon>
        <taxon>Actinomycetota</taxon>
        <taxon>Actinomycetes</taxon>
        <taxon>Kitasatosporales</taxon>
        <taxon>Streptomycetaceae</taxon>
        <taxon>Streptomyces</taxon>
    </lineage>
</organism>
<keyword evidence="2" id="KW-0812">Transmembrane</keyword>
<keyword evidence="2" id="KW-0472">Membrane</keyword>
<protein>
    <submittedName>
        <fullName evidence="3">Uncharacterized protein</fullName>
    </submittedName>
</protein>
<accession>A0ABW0AIK9</accession>
<keyword evidence="2" id="KW-1133">Transmembrane helix</keyword>
<sequence length="372" mass="39614">MSAGGGPGGSSVSDEEWERFLRESVDGAPGAPEEPSARARMVTRRLRENPGKPEAWRAHTPARPRRRPRLRTVWYATGLVCAVALLVVAVAPGPVAGWFGGAGAGAGEPLAAESERPGGPPATEAALRPSVEEPFRGSPAARWASGTAGITVPAARATGWMSTAQVKQALGRSLDFLAASSLDPDVLRGERPERAIALINPLQQGVESYLSTAFRAPDEKNDPLTLFSRFDDTRVRLVGDEIRTRGRITYREGERGTLRVTADVTYVYPVGPAAGGDEVTRTIVRRETVLSWDDPARVRTSPGTFSLVSHSAHTTNGGCGAVTGYFTPRFGDAGRPADAEAGPEVDPYDRGTPMAERMRKSGDRECGIATRS</sequence>
<dbReference type="EMBL" id="JBHSKP010000010">
    <property type="protein sequence ID" value="MFC5153544.1"/>
    <property type="molecule type" value="Genomic_DNA"/>
</dbReference>